<organism evidence="1 2">
    <name type="scientific">Streptosporangium saharense</name>
    <dbReference type="NCBI Taxonomy" id="1706840"/>
    <lineage>
        <taxon>Bacteria</taxon>
        <taxon>Bacillati</taxon>
        <taxon>Actinomycetota</taxon>
        <taxon>Actinomycetes</taxon>
        <taxon>Streptosporangiales</taxon>
        <taxon>Streptosporangiaceae</taxon>
        <taxon>Streptosporangium</taxon>
    </lineage>
</organism>
<dbReference type="RefSeq" id="WP_184718075.1">
    <property type="nucleotide sequence ID" value="NZ_JACHJP010000005.1"/>
</dbReference>
<dbReference type="Proteomes" id="UP000552644">
    <property type="component" value="Unassembled WGS sequence"/>
</dbReference>
<comment type="caution">
    <text evidence="1">The sequence shown here is derived from an EMBL/GenBank/DDBJ whole genome shotgun (WGS) entry which is preliminary data.</text>
</comment>
<name>A0A7W7QPX3_9ACTN</name>
<protein>
    <submittedName>
        <fullName evidence="1">Uncharacterized protein</fullName>
    </submittedName>
</protein>
<keyword evidence="2" id="KW-1185">Reference proteome</keyword>
<gene>
    <name evidence="1" type="ORF">FHS44_004740</name>
</gene>
<evidence type="ECO:0000313" key="2">
    <source>
        <dbReference type="Proteomes" id="UP000552644"/>
    </source>
</evidence>
<dbReference type="EMBL" id="JACHJP010000005">
    <property type="protein sequence ID" value="MBB4917620.1"/>
    <property type="molecule type" value="Genomic_DNA"/>
</dbReference>
<proteinExistence type="predicted"/>
<accession>A0A7W7QPX3</accession>
<evidence type="ECO:0000313" key="1">
    <source>
        <dbReference type="EMBL" id="MBB4917620.1"/>
    </source>
</evidence>
<dbReference type="AlphaFoldDB" id="A0A7W7QPX3"/>
<sequence length="261" mass="27652">MTRYTSVTGGAVAWKASLTAAFEALLGRSLSGYDRGAEYAAYYHGHFFHETRIDRDPIWLNPAVLSGGEPVEVGDLYLYDMGEPPLRFDAGRSLFQFSSHGLSEAFAADLARACLAPDVVRGADLAPVLWRHDLDLADPILAENWHVCYARIASNGTLLDAMRVATGIGDGPGSLIPFEGNADATWTPALEAVANPRLRAHLSLGCCDVSEAEGLTYLGADAPLGPLLEEGGCSVVAGWKDGHGQVDVTVLQLGTPLTGPS</sequence>
<reference evidence="1 2" key="1">
    <citation type="submission" date="2020-08" db="EMBL/GenBank/DDBJ databases">
        <title>Genomic Encyclopedia of Type Strains, Phase III (KMG-III): the genomes of soil and plant-associated and newly described type strains.</title>
        <authorList>
            <person name="Whitman W."/>
        </authorList>
    </citation>
    <scope>NUCLEOTIDE SEQUENCE [LARGE SCALE GENOMIC DNA]</scope>
    <source>
        <strain evidence="1 2">CECT 8840</strain>
    </source>
</reference>